<accession>A0A2K3LPM9</accession>
<evidence type="ECO:0000313" key="1">
    <source>
        <dbReference type="EMBL" id="PNX80477.1"/>
    </source>
</evidence>
<protein>
    <submittedName>
        <fullName evidence="1">Uncharacterized protein</fullName>
    </submittedName>
</protein>
<dbReference type="EMBL" id="ASHM01038020">
    <property type="protein sequence ID" value="PNX80477.1"/>
    <property type="molecule type" value="Genomic_DNA"/>
</dbReference>
<evidence type="ECO:0000313" key="2">
    <source>
        <dbReference type="Proteomes" id="UP000236291"/>
    </source>
</evidence>
<name>A0A2K3LPM9_TRIPR</name>
<proteinExistence type="predicted"/>
<reference evidence="1 2" key="1">
    <citation type="journal article" date="2014" name="Am. J. Bot.">
        <title>Genome assembly and annotation for red clover (Trifolium pratense; Fabaceae).</title>
        <authorList>
            <person name="Istvanek J."/>
            <person name="Jaros M."/>
            <person name="Krenek A."/>
            <person name="Repkova J."/>
        </authorList>
    </citation>
    <scope>NUCLEOTIDE SEQUENCE [LARGE SCALE GENOMIC DNA]</scope>
    <source>
        <strain evidence="2">cv. Tatra</strain>
        <tissue evidence="1">Young leaves</tissue>
    </source>
</reference>
<sequence>MLFIESPSFFSKLHYPVFRPPPSSSVNGALRGGYFPPYPLFRWIMVGGCYLLPQESSEWEIMGEEIFSSA</sequence>
<comment type="caution">
    <text evidence="1">The sequence shown here is derived from an EMBL/GenBank/DDBJ whole genome shotgun (WGS) entry which is preliminary data.</text>
</comment>
<dbReference type="AlphaFoldDB" id="A0A2K3LPM9"/>
<reference evidence="1 2" key="2">
    <citation type="journal article" date="2017" name="Front. Plant Sci.">
        <title>Gene Classification and Mining of Molecular Markers Useful in Red Clover (Trifolium pratense) Breeding.</title>
        <authorList>
            <person name="Istvanek J."/>
            <person name="Dluhosova J."/>
            <person name="Dluhos P."/>
            <person name="Patkova L."/>
            <person name="Nedelnik J."/>
            <person name="Repkova J."/>
        </authorList>
    </citation>
    <scope>NUCLEOTIDE SEQUENCE [LARGE SCALE GENOMIC DNA]</scope>
    <source>
        <strain evidence="2">cv. Tatra</strain>
        <tissue evidence="1">Young leaves</tissue>
    </source>
</reference>
<dbReference type="Proteomes" id="UP000236291">
    <property type="component" value="Unassembled WGS sequence"/>
</dbReference>
<gene>
    <name evidence="1" type="ORF">L195_g036478</name>
</gene>
<organism evidence="1 2">
    <name type="scientific">Trifolium pratense</name>
    <name type="common">Red clover</name>
    <dbReference type="NCBI Taxonomy" id="57577"/>
    <lineage>
        <taxon>Eukaryota</taxon>
        <taxon>Viridiplantae</taxon>
        <taxon>Streptophyta</taxon>
        <taxon>Embryophyta</taxon>
        <taxon>Tracheophyta</taxon>
        <taxon>Spermatophyta</taxon>
        <taxon>Magnoliopsida</taxon>
        <taxon>eudicotyledons</taxon>
        <taxon>Gunneridae</taxon>
        <taxon>Pentapetalae</taxon>
        <taxon>rosids</taxon>
        <taxon>fabids</taxon>
        <taxon>Fabales</taxon>
        <taxon>Fabaceae</taxon>
        <taxon>Papilionoideae</taxon>
        <taxon>50 kb inversion clade</taxon>
        <taxon>NPAAA clade</taxon>
        <taxon>Hologalegina</taxon>
        <taxon>IRL clade</taxon>
        <taxon>Trifolieae</taxon>
        <taxon>Trifolium</taxon>
    </lineage>
</organism>